<dbReference type="SMART" id="SM00342">
    <property type="entry name" value="HTH_ARAC"/>
    <property type="match status" value="1"/>
</dbReference>
<feature type="transmembrane region" description="Helical" evidence="4">
    <location>
        <begin position="6"/>
        <end position="28"/>
    </location>
</feature>
<sequence>MTSLGLMQIFLALMLVIVLMFVSTYMVYRNSISGIYEEVSDKNSMMMQSTVQAFDNSFRVVNNLIHTIHIMPGTDSLRSMIDDSTDMSIAYTMIEHIANLSAPYDFIEEVAVFYDDSDIVVTTKGTNRFDYFFDKKYLHETYNADYWRNYMRSKKTYKVFPASPFTVNTGENSNQHKNKKLLVVTGGNKLRSSGKNVLVLIDLEALLKHVNQGPIFSGGSMMILDQNRDMLMSTDDNWNLVDALSDAYFGNAGEVTVKRQDYEYRILKSDYNDFIYMERLPYQFANVDAVAGANLKIMLTAGVCAIILSLLLSVYLNNPVKRILKQLGGGNSKGNDFRKILSGIVRLQSENEDNRRQKAYADEELRRSTFLQTLDGLPHETEQDIRMQTYYADFYRHKHFIMALVQVGRLANESAENWTIEDMERRMEQGLGRDGLAANAFHAGHLQFIVMLGVERLQERSGLIKQLRTSLTRLQKEEFSGFSLWACVSALYTSNVSNCRRAYLSVQGGSLYRAVNDGSSVMDVAEIQYKRLAYYPIEKMEKLSHYLMIGKLQEATQLIRETIRENAERRIHYYQMIHLANSMFFYMVGHTEGSARTGQELYELERHFMQRLEQAPDYAEMENALLDAARQLAGHAKQEENGRKLNPSFIAQYIELHYMRNLYLDEIAAVAGTTPKYFSNYFKKTFGVNYVEYLNKIRLTHARELLKDSQLSIAEIGERIGYLNSSTFTTTFKKYYGTSPSEYRKLSNE</sequence>
<reference evidence="6 7" key="1">
    <citation type="submission" date="2017-08" db="EMBL/GenBank/DDBJ databases">
        <title>Substantial Increase in Enzyme Production by Combined Drug-Resistance Mutations in Paenibacillus agaridevorans.</title>
        <authorList>
            <person name="Tanaka Y."/>
            <person name="Funane K."/>
            <person name="Hosaka T."/>
            <person name="Shiwa Y."/>
            <person name="Fujita N."/>
            <person name="Miyazaki T."/>
            <person name="Yoshikawa H."/>
            <person name="Murakami K."/>
            <person name="Kasahara K."/>
            <person name="Inaoka T."/>
            <person name="Hiraga Y."/>
            <person name="Ochi K."/>
        </authorList>
    </citation>
    <scope>NUCLEOTIDE SEQUENCE [LARGE SCALE GENOMIC DNA]</scope>
    <source>
        <strain evidence="6 7">T-3040</strain>
    </source>
</reference>
<accession>A0A2R5EX14</accession>
<keyword evidence="1" id="KW-0805">Transcription regulation</keyword>
<evidence type="ECO:0000256" key="4">
    <source>
        <dbReference type="SAM" id="Phobius"/>
    </source>
</evidence>
<proteinExistence type="predicted"/>
<keyword evidence="3" id="KW-0804">Transcription</keyword>
<dbReference type="InterPro" id="IPR020449">
    <property type="entry name" value="Tscrpt_reg_AraC-type_HTH"/>
</dbReference>
<evidence type="ECO:0000256" key="1">
    <source>
        <dbReference type="ARBA" id="ARBA00023015"/>
    </source>
</evidence>
<dbReference type="SUPFAM" id="SSF46689">
    <property type="entry name" value="Homeodomain-like"/>
    <property type="match status" value="2"/>
</dbReference>
<keyword evidence="2" id="KW-0238">DNA-binding</keyword>
<keyword evidence="7" id="KW-1185">Reference proteome</keyword>
<keyword evidence="4" id="KW-0472">Membrane</keyword>
<dbReference type="PROSITE" id="PS00041">
    <property type="entry name" value="HTH_ARAC_FAMILY_1"/>
    <property type="match status" value="1"/>
</dbReference>
<organism evidence="6 7">
    <name type="scientific">Paenibacillus agaridevorans</name>
    <dbReference type="NCBI Taxonomy" id="171404"/>
    <lineage>
        <taxon>Bacteria</taxon>
        <taxon>Bacillati</taxon>
        <taxon>Bacillota</taxon>
        <taxon>Bacilli</taxon>
        <taxon>Bacillales</taxon>
        <taxon>Paenibacillaceae</taxon>
        <taxon>Paenibacillus</taxon>
    </lineage>
</organism>
<feature type="domain" description="HTH araC/xylS-type" evidence="5">
    <location>
        <begin position="648"/>
        <end position="746"/>
    </location>
</feature>
<evidence type="ECO:0000313" key="7">
    <source>
        <dbReference type="Proteomes" id="UP000245202"/>
    </source>
</evidence>
<dbReference type="Gene3D" id="1.10.10.60">
    <property type="entry name" value="Homeodomain-like"/>
    <property type="match status" value="2"/>
</dbReference>
<dbReference type="PANTHER" id="PTHR43280:SF2">
    <property type="entry name" value="HTH-TYPE TRANSCRIPTIONAL REGULATOR EXSA"/>
    <property type="match status" value="1"/>
</dbReference>
<dbReference type="InterPro" id="IPR009057">
    <property type="entry name" value="Homeodomain-like_sf"/>
</dbReference>
<dbReference type="AlphaFoldDB" id="A0A2R5EX14"/>
<dbReference type="InterPro" id="IPR018062">
    <property type="entry name" value="HTH_AraC-typ_CS"/>
</dbReference>
<name>A0A2R5EX14_9BACL</name>
<dbReference type="Proteomes" id="UP000245202">
    <property type="component" value="Unassembled WGS sequence"/>
</dbReference>
<protein>
    <submittedName>
        <fullName evidence="6">AraC family transcriptional regulator</fullName>
    </submittedName>
</protein>
<keyword evidence="4" id="KW-0812">Transmembrane</keyword>
<evidence type="ECO:0000256" key="3">
    <source>
        <dbReference type="ARBA" id="ARBA00023163"/>
    </source>
</evidence>
<gene>
    <name evidence="6" type="ORF">PAT3040_05870</name>
</gene>
<dbReference type="PANTHER" id="PTHR43280">
    <property type="entry name" value="ARAC-FAMILY TRANSCRIPTIONAL REGULATOR"/>
    <property type="match status" value="1"/>
</dbReference>
<dbReference type="Pfam" id="PF12833">
    <property type="entry name" value="HTH_18"/>
    <property type="match status" value="1"/>
</dbReference>
<feature type="transmembrane region" description="Helical" evidence="4">
    <location>
        <begin position="297"/>
        <end position="316"/>
    </location>
</feature>
<evidence type="ECO:0000256" key="2">
    <source>
        <dbReference type="ARBA" id="ARBA00023125"/>
    </source>
</evidence>
<comment type="caution">
    <text evidence="6">The sequence shown here is derived from an EMBL/GenBank/DDBJ whole genome shotgun (WGS) entry which is preliminary data.</text>
</comment>
<keyword evidence="4" id="KW-1133">Transmembrane helix</keyword>
<dbReference type="GO" id="GO:0043565">
    <property type="term" value="F:sequence-specific DNA binding"/>
    <property type="evidence" value="ECO:0007669"/>
    <property type="project" value="InterPro"/>
</dbReference>
<dbReference type="PROSITE" id="PS01124">
    <property type="entry name" value="HTH_ARAC_FAMILY_2"/>
    <property type="match status" value="1"/>
</dbReference>
<dbReference type="GO" id="GO:0003700">
    <property type="term" value="F:DNA-binding transcription factor activity"/>
    <property type="evidence" value="ECO:0007669"/>
    <property type="project" value="InterPro"/>
</dbReference>
<evidence type="ECO:0000313" key="6">
    <source>
        <dbReference type="EMBL" id="GBG11087.1"/>
    </source>
</evidence>
<dbReference type="EMBL" id="BDQX01000381">
    <property type="protein sequence ID" value="GBG11087.1"/>
    <property type="molecule type" value="Genomic_DNA"/>
</dbReference>
<evidence type="ECO:0000259" key="5">
    <source>
        <dbReference type="PROSITE" id="PS01124"/>
    </source>
</evidence>
<dbReference type="PRINTS" id="PR00032">
    <property type="entry name" value="HTHARAC"/>
</dbReference>
<dbReference type="InterPro" id="IPR018060">
    <property type="entry name" value="HTH_AraC"/>
</dbReference>